<dbReference type="EMBL" id="JBHSCR010000005">
    <property type="protein sequence ID" value="MFC4347781.1"/>
    <property type="molecule type" value="Genomic_DNA"/>
</dbReference>
<dbReference type="RefSeq" id="WP_068152410.1">
    <property type="nucleotide sequence ID" value="NZ_JBHSCR010000005.1"/>
</dbReference>
<dbReference type="Pfam" id="PF03553">
    <property type="entry name" value="Na_H_antiporter"/>
    <property type="match status" value="1"/>
</dbReference>
<keyword evidence="12" id="KW-1185">Reference proteome</keyword>
<feature type="transmembrane region" description="Helical" evidence="9">
    <location>
        <begin position="12"/>
        <end position="35"/>
    </location>
</feature>
<feature type="transmembrane region" description="Helical" evidence="9">
    <location>
        <begin position="82"/>
        <end position="107"/>
    </location>
</feature>
<feature type="transmembrane region" description="Helical" evidence="9">
    <location>
        <begin position="197"/>
        <end position="219"/>
    </location>
</feature>
<dbReference type="PANTHER" id="PTHR33451:SF3">
    <property type="entry name" value="MALATE-2H(+)_NA(+)-LACTATE ANTIPORTER"/>
    <property type="match status" value="1"/>
</dbReference>
<evidence type="ECO:0000256" key="8">
    <source>
        <dbReference type="ARBA" id="ARBA00038435"/>
    </source>
</evidence>
<dbReference type="Proteomes" id="UP001595776">
    <property type="component" value="Unassembled WGS sequence"/>
</dbReference>
<feature type="transmembrane region" description="Helical" evidence="9">
    <location>
        <begin position="114"/>
        <end position="134"/>
    </location>
</feature>
<comment type="caution">
    <text evidence="11">The sequence shown here is derived from an EMBL/GenBank/DDBJ whole genome shotgun (WGS) entry which is preliminary data.</text>
</comment>
<evidence type="ECO:0000313" key="11">
    <source>
        <dbReference type="EMBL" id="MFC4347781.1"/>
    </source>
</evidence>
<accession>A0ABV8U9A4</accession>
<evidence type="ECO:0000313" key="12">
    <source>
        <dbReference type="Proteomes" id="UP001595776"/>
    </source>
</evidence>
<comment type="subcellular location">
    <subcellularLocation>
        <location evidence="1">Cell membrane</location>
        <topology evidence="1">Multi-pass membrane protein</topology>
    </subcellularLocation>
</comment>
<evidence type="ECO:0000256" key="2">
    <source>
        <dbReference type="ARBA" id="ARBA00022448"/>
    </source>
</evidence>
<reference evidence="12" key="1">
    <citation type="journal article" date="2019" name="Int. J. Syst. Evol. Microbiol.">
        <title>The Global Catalogue of Microorganisms (GCM) 10K type strain sequencing project: providing services to taxonomists for standard genome sequencing and annotation.</title>
        <authorList>
            <consortium name="The Broad Institute Genomics Platform"/>
            <consortium name="The Broad Institute Genome Sequencing Center for Infectious Disease"/>
            <person name="Wu L."/>
            <person name="Ma J."/>
        </authorList>
    </citation>
    <scope>NUCLEOTIDE SEQUENCE [LARGE SCALE GENOMIC DNA]</scope>
    <source>
        <strain evidence="12">CGMCC 1.15304</strain>
    </source>
</reference>
<evidence type="ECO:0000256" key="9">
    <source>
        <dbReference type="SAM" id="Phobius"/>
    </source>
</evidence>
<organism evidence="11 12">
    <name type="scientific">Kordiimonas lipolytica</name>
    <dbReference type="NCBI Taxonomy" id="1662421"/>
    <lineage>
        <taxon>Bacteria</taxon>
        <taxon>Pseudomonadati</taxon>
        <taxon>Pseudomonadota</taxon>
        <taxon>Alphaproteobacteria</taxon>
        <taxon>Kordiimonadales</taxon>
        <taxon>Kordiimonadaceae</taxon>
        <taxon>Kordiimonas</taxon>
    </lineage>
</organism>
<evidence type="ECO:0000256" key="6">
    <source>
        <dbReference type="ARBA" id="ARBA00022989"/>
    </source>
</evidence>
<feature type="domain" description="Na+/H+ antiporter NhaC-like C-terminal" evidence="10">
    <location>
        <begin position="167"/>
        <end position="457"/>
    </location>
</feature>
<dbReference type="InterPro" id="IPR018461">
    <property type="entry name" value="Na/H_Antiport_NhaC-like_C"/>
</dbReference>
<feature type="transmembrane region" description="Helical" evidence="9">
    <location>
        <begin position="265"/>
        <end position="285"/>
    </location>
</feature>
<feature type="transmembrane region" description="Helical" evidence="9">
    <location>
        <begin position="42"/>
        <end position="62"/>
    </location>
</feature>
<keyword evidence="7 9" id="KW-0472">Membrane</keyword>
<dbReference type="InterPro" id="IPR004770">
    <property type="entry name" value="Na/H_antiport_NhaC"/>
</dbReference>
<feature type="transmembrane region" description="Helical" evidence="9">
    <location>
        <begin position="319"/>
        <end position="336"/>
    </location>
</feature>
<name>A0ABV8U9A4_9PROT</name>
<evidence type="ECO:0000256" key="7">
    <source>
        <dbReference type="ARBA" id="ARBA00023136"/>
    </source>
</evidence>
<keyword evidence="4" id="KW-1003">Cell membrane</keyword>
<proteinExistence type="inferred from homology"/>
<feature type="transmembrane region" description="Helical" evidence="9">
    <location>
        <begin position="437"/>
        <end position="461"/>
    </location>
</feature>
<keyword evidence="2" id="KW-0813">Transport</keyword>
<keyword evidence="6 9" id="KW-1133">Transmembrane helix</keyword>
<gene>
    <name evidence="11" type="primary">nhaC</name>
    <name evidence="11" type="ORF">ACFO5Q_08000</name>
</gene>
<evidence type="ECO:0000256" key="3">
    <source>
        <dbReference type="ARBA" id="ARBA00022449"/>
    </source>
</evidence>
<evidence type="ECO:0000256" key="4">
    <source>
        <dbReference type="ARBA" id="ARBA00022475"/>
    </source>
</evidence>
<evidence type="ECO:0000259" key="10">
    <source>
        <dbReference type="Pfam" id="PF03553"/>
    </source>
</evidence>
<protein>
    <submittedName>
        <fullName evidence="11">Na+/H+ antiporter NhaC</fullName>
    </submittedName>
</protein>
<comment type="similarity">
    <text evidence="8">Belongs to the NhaC Na(+)/H(+) (TC 2.A.35) antiporter family.</text>
</comment>
<feature type="transmembrane region" description="Helical" evidence="9">
    <location>
        <begin position="239"/>
        <end position="258"/>
    </location>
</feature>
<sequence>METEDNHRRGVGIIGAVSVVLFLLVAIGVQVFVLGNTGSTQVTLIIVTAFATIVAMASGYSWHEIQNAILYGCNMAMLPMMILMMVGLLIASWTAAGTIPALIYFGIKLLNPDYFLFSAALICSIGSLSTGSSWTTAATFGVGFMGIGLGLGIPPEYTAGAVISGSIFGDKMSPLSDSTNLASAVAQAELFDHIKSMIYTTVPAILIALVIYLVMGLMFDSSAIVNDTKVQSILDGISGTFSLNPITLLPPVLVVVLIMRKMSGLAVMIIASLVGMALATGLQGYTLDQMLVFMNFGFESSVGIPEVDKILSGGGLQNMMWTVSLGFIALSMGGVMEKTGMLEVILTKIRHLVHSTGGLVVTHVFSSFAVNLLSASQFMALIIPARMLVPVYRAQKLLPQVCSRVSEDSATATSPLVPWGLGGVYYTSVLGVATLDYLPYTFFGLIVPAVTIVFALTNTCMFREGDIESKRTYSSVPAE</sequence>
<keyword evidence="5 9" id="KW-0812">Transmembrane</keyword>
<evidence type="ECO:0000256" key="5">
    <source>
        <dbReference type="ARBA" id="ARBA00022692"/>
    </source>
</evidence>
<keyword evidence="3" id="KW-0050">Antiport</keyword>
<dbReference type="InterPro" id="IPR052180">
    <property type="entry name" value="NhaC_Na-H+_Antiporter"/>
</dbReference>
<feature type="transmembrane region" description="Helical" evidence="9">
    <location>
        <begin position="357"/>
        <end position="383"/>
    </location>
</feature>
<dbReference type="PANTHER" id="PTHR33451">
    <property type="entry name" value="MALATE-2H(+)/NA(+)-LACTATE ANTIPORTER"/>
    <property type="match status" value="1"/>
</dbReference>
<evidence type="ECO:0000256" key="1">
    <source>
        <dbReference type="ARBA" id="ARBA00004651"/>
    </source>
</evidence>
<dbReference type="NCBIfam" id="TIGR00931">
    <property type="entry name" value="antiport_nhaC"/>
    <property type="match status" value="1"/>
</dbReference>